<dbReference type="Gene3D" id="3.40.50.360">
    <property type="match status" value="1"/>
</dbReference>
<dbReference type="Proteomes" id="UP000321408">
    <property type="component" value="Chromosome"/>
</dbReference>
<reference evidence="1 2" key="1">
    <citation type="journal article" date="2020" name="Nature">
        <title>Isolation of an archaeon at the prokaryote-eukaryote interface.</title>
        <authorList>
            <person name="Imachi H."/>
            <person name="Nobu M.K."/>
            <person name="Nakahara N."/>
            <person name="Morono Y."/>
            <person name="Ogawara M."/>
            <person name="Takaki Y."/>
            <person name="Takano Y."/>
            <person name="Uematsu K."/>
            <person name="Ikuta T."/>
            <person name="Ito M."/>
            <person name="Matsui Y."/>
            <person name="Miyazaki M."/>
            <person name="Murata K."/>
            <person name="Saito Y."/>
            <person name="Sakai S."/>
            <person name="Song C."/>
            <person name="Tasumi E."/>
            <person name="Yamanaka Y."/>
            <person name="Yamaguchi T."/>
            <person name="Kamagata Y."/>
            <person name="Tamaki H."/>
            <person name="Takai K."/>
        </authorList>
    </citation>
    <scope>NUCLEOTIDE SEQUENCE [LARGE SCALE GENOMIC DNA]</scope>
    <source>
        <strain evidence="1 2">MK-D1</strain>
    </source>
</reference>
<accession>A0A5B9D5T0</accession>
<dbReference type="GeneID" id="41328118"/>
<name>A0A5B9D5T0_9ARCH</name>
<evidence type="ECO:0008006" key="3">
    <source>
        <dbReference type="Google" id="ProtNLM"/>
    </source>
</evidence>
<gene>
    <name evidence="1" type="ORF">DSAG12_00113</name>
</gene>
<evidence type="ECO:0000313" key="1">
    <source>
        <dbReference type="EMBL" id="QEE14301.1"/>
    </source>
</evidence>
<dbReference type="SUPFAM" id="SSF52218">
    <property type="entry name" value="Flavoproteins"/>
    <property type="match status" value="1"/>
</dbReference>
<dbReference type="EMBL" id="CP042905">
    <property type="protein sequence ID" value="QEE14301.1"/>
    <property type="molecule type" value="Genomic_DNA"/>
</dbReference>
<proteinExistence type="predicted"/>
<dbReference type="InterPro" id="IPR029039">
    <property type="entry name" value="Flavoprotein-like_sf"/>
</dbReference>
<reference evidence="1 2" key="2">
    <citation type="journal article" date="2024" name="Int. J. Syst. Evol. Microbiol.">
        <title>Promethearchaeum syntrophicum gen. nov., sp. nov., an anaerobic, obligately syntrophic archaeon, the first isolate of the lineage 'Asgard' archaea, and proposal of the new archaeal phylum Promethearchaeota phyl. nov. and kingdom Promethearchaeati regn. nov.</title>
        <authorList>
            <person name="Imachi H."/>
            <person name="Nobu M.K."/>
            <person name="Kato S."/>
            <person name="Takaki Y."/>
            <person name="Miyazaki M."/>
            <person name="Miyata M."/>
            <person name="Ogawara M."/>
            <person name="Saito Y."/>
            <person name="Sakai S."/>
            <person name="Tahara Y.O."/>
            <person name="Takano Y."/>
            <person name="Tasumi E."/>
            <person name="Uematsu K."/>
            <person name="Yoshimura T."/>
            <person name="Itoh T."/>
            <person name="Ohkuma M."/>
            <person name="Takai K."/>
        </authorList>
    </citation>
    <scope>NUCLEOTIDE SEQUENCE [LARGE SCALE GENOMIC DNA]</scope>
    <source>
        <strain evidence="1 2">MK-D1</strain>
    </source>
</reference>
<evidence type="ECO:0000313" key="2">
    <source>
        <dbReference type="Proteomes" id="UP000321408"/>
    </source>
</evidence>
<sequence length="172" mass="19975">MKIWIIYDSKFGSNKHVATLMQELLSPNHEVQVAYAKRISPKAVLATDPDALLFGGPRRIGNISYTIRSWVKRYAKTLQRKQRRMKKIAAWETRGEMKPETANAESKMERNIYEKNLKTRELWVNLIEKVPVEQLPQELLSLNIINETSLGNGQLEPEYESKVRAFIQEFEA</sequence>
<dbReference type="AlphaFoldDB" id="A0A5B9D5T0"/>
<dbReference type="RefSeq" id="WP_147661260.1">
    <property type="nucleotide sequence ID" value="NZ_CP042905.2"/>
</dbReference>
<protein>
    <recommendedName>
        <fullName evidence="3">Flavodoxin-like domain-containing protein</fullName>
    </recommendedName>
</protein>
<organism evidence="1 2">
    <name type="scientific">Promethearchaeum syntrophicum</name>
    <dbReference type="NCBI Taxonomy" id="2594042"/>
    <lineage>
        <taxon>Archaea</taxon>
        <taxon>Promethearchaeati</taxon>
        <taxon>Promethearchaeota</taxon>
        <taxon>Promethearchaeia</taxon>
        <taxon>Promethearchaeales</taxon>
        <taxon>Promethearchaeaceae</taxon>
        <taxon>Promethearchaeum</taxon>
    </lineage>
</organism>
<dbReference type="KEGG" id="psyt:DSAG12_00113"/>
<keyword evidence="2" id="KW-1185">Reference proteome</keyword>